<keyword evidence="2" id="KW-1133">Transmembrane helix</keyword>
<dbReference type="EMBL" id="JARGYC010000018">
    <property type="protein sequence ID" value="MDF0600863.1"/>
    <property type="molecule type" value="Genomic_DNA"/>
</dbReference>
<feature type="compositionally biased region" description="Acidic residues" evidence="1">
    <location>
        <begin position="56"/>
        <end position="74"/>
    </location>
</feature>
<keyword evidence="2" id="KW-0812">Transmembrane</keyword>
<evidence type="ECO:0000313" key="5">
    <source>
        <dbReference type="Proteomes" id="UP001220964"/>
    </source>
</evidence>
<feature type="chain" id="PRO_5041906183" description="LPXTG-motif cell wall anchor domain-containing protein" evidence="3">
    <location>
        <begin position="18"/>
        <end position="74"/>
    </location>
</feature>
<evidence type="ECO:0008006" key="6">
    <source>
        <dbReference type="Google" id="ProtNLM"/>
    </source>
</evidence>
<keyword evidence="2" id="KW-0472">Membrane</keyword>
<dbReference type="Proteomes" id="UP001220964">
    <property type="component" value="Unassembled WGS sequence"/>
</dbReference>
<gene>
    <name evidence="4" type="ORF">P1J78_08980</name>
</gene>
<feature type="region of interest" description="Disordered" evidence="1">
    <location>
        <begin position="52"/>
        <end position="74"/>
    </location>
</feature>
<dbReference type="InterPro" id="IPR046619">
    <property type="entry name" value="DUF6732"/>
</dbReference>
<comment type="caution">
    <text evidence="4">The sequence shown here is derived from an EMBL/GenBank/DDBJ whole genome shotgun (WGS) entry which is preliminary data.</text>
</comment>
<proteinExistence type="predicted"/>
<evidence type="ECO:0000313" key="4">
    <source>
        <dbReference type="EMBL" id="MDF0600863.1"/>
    </source>
</evidence>
<dbReference type="RefSeq" id="WP_275567003.1">
    <property type="nucleotide sequence ID" value="NZ_JARGYC010000018.1"/>
</dbReference>
<keyword evidence="3" id="KW-0732">Signal</keyword>
<organism evidence="4 5">
    <name type="scientific">Psychromarinibacter sediminicola</name>
    <dbReference type="NCBI Taxonomy" id="3033385"/>
    <lineage>
        <taxon>Bacteria</taxon>
        <taxon>Pseudomonadati</taxon>
        <taxon>Pseudomonadota</taxon>
        <taxon>Alphaproteobacteria</taxon>
        <taxon>Rhodobacterales</taxon>
        <taxon>Paracoccaceae</taxon>
        <taxon>Psychromarinibacter</taxon>
    </lineage>
</organism>
<keyword evidence="5" id="KW-1185">Reference proteome</keyword>
<dbReference type="AlphaFoldDB" id="A0AAE3T8M2"/>
<dbReference type="Pfam" id="PF20506">
    <property type="entry name" value="DUF6732"/>
    <property type="match status" value="1"/>
</dbReference>
<sequence>MRIVFITATFAAGPALAHPGHLAEVAGHGHWIGLAALGAAIAVAAWAGLKGRKDADEEAESDEEVSEEETPQEA</sequence>
<reference evidence="4" key="1">
    <citation type="submission" date="2023-03" db="EMBL/GenBank/DDBJ databases">
        <title>Multiphase analysis and comparison of six strains from genera Psychromarinibacter, Lutimaribacter, and Maritimibacter, including a novel species: Psychromarinibacter sediminicola sp. nov.</title>
        <authorList>
            <person name="Wang Y.-H."/>
            <person name="Ye M.-Q."/>
            <person name="Du Z.-J."/>
        </authorList>
    </citation>
    <scope>NUCLEOTIDE SEQUENCE</scope>
    <source>
        <strain evidence="4">C21-152</strain>
    </source>
</reference>
<evidence type="ECO:0000256" key="3">
    <source>
        <dbReference type="SAM" id="SignalP"/>
    </source>
</evidence>
<feature type="signal peptide" evidence="3">
    <location>
        <begin position="1"/>
        <end position="17"/>
    </location>
</feature>
<evidence type="ECO:0000256" key="1">
    <source>
        <dbReference type="SAM" id="MobiDB-lite"/>
    </source>
</evidence>
<accession>A0AAE3T8M2</accession>
<name>A0AAE3T8M2_9RHOB</name>
<feature type="transmembrane region" description="Helical" evidence="2">
    <location>
        <begin position="27"/>
        <end position="49"/>
    </location>
</feature>
<evidence type="ECO:0000256" key="2">
    <source>
        <dbReference type="SAM" id="Phobius"/>
    </source>
</evidence>
<protein>
    <recommendedName>
        <fullName evidence="6">LPXTG-motif cell wall anchor domain-containing protein</fullName>
    </recommendedName>
</protein>